<dbReference type="PANTHER" id="PTHR24567:SF74">
    <property type="entry name" value="HTH-TYPE TRANSCRIPTIONAL REGULATOR ARCR"/>
    <property type="match status" value="1"/>
</dbReference>
<proteinExistence type="predicted"/>
<dbReference type="InterPro" id="IPR036390">
    <property type="entry name" value="WH_DNA-bd_sf"/>
</dbReference>
<dbReference type="Proteomes" id="UP000243488">
    <property type="component" value="Chromosome"/>
</dbReference>
<gene>
    <name evidence="6" type="ORF">BVH74_06605</name>
</gene>
<name>A0A1V0B3G6_9GAMM</name>
<evidence type="ECO:0000256" key="2">
    <source>
        <dbReference type="ARBA" id="ARBA00023125"/>
    </source>
</evidence>
<dbReference type="Pfam" id="PF13545">
    <property type="entry name" value="HTH_Crp_2"/>
    <property type="match status" value="1"/>
</dbReference>
<feature type="domain" description="HTH crp-type" evidence="5">
    <location>
        <begin position="154"/>
        <end position="226"/>
    </location>
</feature>
<dbReference type="GO" id="GO:0003677">
    <property type="term" value="F:DNA binding"/>
    <property type="evidence" value="ECO:0007669"/>
    <property type="project" value="UniProtKB-KW"/>
</dbReference>
<evidence type="ECO:0000256" key="3">
    <source>
        <dbReference type="ARBA" id="ARBA00023163"/>
    </source>
</evidence>
<dbReference type="RefSeq" id="WP_080049298.1">
    <property type="nucleotide sequence ID" value="NZ_CP020100.1"/>
</dbReference>
<dbReference type="AlphaFoldDB" id="A0A1V0B3G6"/>
<dbReference type="PANTHER" id="PTHR24567">
    <property type="entry name" value="CRP FAMILY TRANSCRIPTIONAL REGULATORY PROTEIN"/>
    <property type="match status" value="1"/>
</dbReference>
<evidence type="ECO:0000259" key="5">
    <source>
        <dbReference type="PROSITE" id="PS51063"/>
    </source>
</evidence>
<dbReference type="STRING" id="1931241.BVH74_06605"/>
<keyword evidence="7" id="KW-1185">Reference proteome</keyword>
<dbReference type="EMBL" id="CP020100">
    <property type="protein sequence ID" value="AQZ94445.1"/>
    <property type="molecule type" value="Genomic_DNA"/>
</dbReference>
<dbReference type="SMART" id="SM00100">
    <property type="entry name" value="cNMP"/>
    <property type="match status" value="1"/>
</dbReference>
<dbReference type="InterPro" id="IPR018490">
    <property type="entry name" value="cNMP-bd_dom_sf"/>
</dbReference>
<dbReference type="InterPro" id="IPR000595">
    <property type="entry name" value="cNMP-bd_dom"/>
</dbReference>
<evidence type="ECO:0000313" key="6">
    <source>
        <dbReference type="EMBL" id="AQZ94445.1"/>
    </source>
</evidence>
<dbReference type="CDD" id="cd00038">
    <property type="entry name" value="CAP_ED"/>
    <property type="match status" value="1"/>
</dbReference>
<dbReference type="GO" id="GO:0003700">
    <property type="term" value="F:DNA-binding transcription factor activity"/>
    <property type="evidence" value="ECO:0007669"/>
    <property type="project" value="TreeGrafter"/>
</dbReference>
<keyword evidence="2" id="KW-0238">DNA-binding</keyword>
<dbReference type="PROSITE" id="PS51063">
    <property type="entry name" value="HTH_CRP_2"/>
    <property type="match status" value="1"/>
</dbReference>
<dbReference type="SUPFAM" id="SSF46785">
    <property type="entry name" value="Winged helix' DNA-binding domain"/>
    <property type="match status" value="1"/>
</dbReference>
<dbReference type="KEGG" id="ppha:BVH74_06605"/>
<dbReference type="InterPro" id="IPR014710">
    <property type="entry name" value="RmlC-like_jellyroll"/>
</dbReference>
<organism evidence="6 7">
    <name type="scientific">Halopseudomonas phragmitis</name>
    <dbReference type="NCBI Taxonomy" id="1931241"/>
    <lineage>
        <taxon>Bacteria</taxon>
        <taxon>Pseudomonadati</taxon>
        <taxon>Pseudomonadota</taxon>
        <taxon>Gammaproteobacteria</taxon>
        <taxon>Pseudomonadales</taxon>
        <taxon>Pseudomonadaceae</taxon>
        <taxon>Halopseudomonas</taxon>
    </lineage>
</organism>
<evidence type="ECO:0000256" key="1">
    <source>
        <dbReference type="ARBA" id="ARBA00023015"/>
    </source>
</evidence>
<dbReference type="PROSITE" id="PS50042">
    <property type="entry name" value="CNMP_BINDING_3"/>
    <property type="match status" value="1"/>
</dbReference>
<dbReference type="GO" id="GO:0005829">
    <property type="term" value="C:cytosol"/>
    <property type="evidence" value="ECO:0007669"/>
    <property type="project" value="TreeGrafter"/>
</dbReference>
<accession>A0A1V0B3G6</accession>
<keyword evidence="1" id="KW-0805">Transcription regulation</keyword>
<sequence>MQSQPVEALDVTGVLNGNAWFAGLPDELRNWLVAHSRLFSLAAGERLFARGDAPDGLYCVGSGLLRLTGITEGGQEAILAVVGAPHWFGEIALFDNAPRTHDAWAETDVVLVHVPQKELARLLTEKPTYWQIFGQLLTQKLRSAFVLMEDLLLLAPQPRVARRLALMATGYDTLQGRSRRVLRVTQEQLASMLALSRQTVNLALRELEAAGLIRRLRGAVEILDLSRLQQSVSVL</sequence>
<dbReference type="InterPro" id="IPR050397">
    <property type="entry name" value="Env_Response_Regulators"/>
</dbReference>
<evidence type="ECO:0000259" key="4">
    <source>
        <dbReference type="PROSITE" id="PS50042"/>
    </source>
</evidence>
<dbReference type="Gene3D" id="2.60.120.10">
    <property type="entry name" value="Jelly Rolls"/>
    <property type="match status" value="1"/>
</dbReference>
<protein>
    <submittedName>
        <fullName evidence="6">Crp/Fnr family transcriptional regulator</fullName>
    </submittedName>
</protein>
<dbReference type="InterPro" id="IPR036388">
    <property type="entry name" value="WH-like_DNA-bd_sf"/>
</dbReference>
<dbReference type="Pfam" id="PF00027">
    <property type="entry name" value="cNMP_binding"/>
    <property type="match status" value="1"/>
</dbReference>
<feature type="domain" description="Cyclic nucleotide-binding" evidence="4">
    <location>
        <begin position="20"/>
        <end position="123"/>
    </location>
</feature>
<evidence type="ECO:0000313" key="7">
    <source>
        <dbReference type="Proteomes" id="UP000243488"/>
    </source>
</evidence>
<dbReference type="Gene3D" id="1.10.10.10">
    <property type="entry name" value="Winged helix-like DNA-binding domain superfamily/Winged helix DNA-binding domain"/>
    <property type="match status" value="1"/>
</dbReference>
<keyword evidence="3" id="KW-0804">Transcription</keyword>
<dbReference type="InterPro" id="IPR012318">
    <property type="entry name" value="HTH_CRP"/>
</dbReference>
<dbReference type="SMART" id="SM00419">
    <property type="entry name" value="HTH_CRP"/>
    <property type="match status" value="1"/>
</dbReference>
<dbReference type="SUPFAM" id="SSF51206">
    <property type="entry name" value="cAMP-binding domain-like"/>
    <property type="match status" value="1"/>
</dbReference>
<reference evidence="6 7" key="1">
    <citation type="submission" date="2017-03" db="EMBL/GenBank/DDBJ databases">
        <title>Complete genome sequence of the novel DNRA strain Pseudomonas sp. S-6-2 isolated from Chinese polluted river sediment. Journal of Biotechnology.</title>
        <authorList>
            <person name="Li J."/>
            <person name="Xiang F."/>
            <person name="Wang L."/>
            <person name="Xi L."/>
            <person name="Liu J."/>
        </authorList>
    </citation>
    <scope>NUCLEOTIDE SEQUENCE [LARGE SCALE GENOMIC DNA]</scope>
    <source>
        <strain evidence="6 7">S-6-2</strain>
    </source>
</reference>